<dbReference type="OrthoDB" id="5856087at2759"/>
<keyword evidence="7" id="KW-0675">Receptor</keyword>
<dbReference type="CTD" id="190344"/>
<keyword evidence="3 6" id="KW-0812">Transmembrane</keyword>
<evidence type="ECO:0000256" key="4">
    <source>
        <dbReference type="ARBA" id="ARBA00022989"/>
    </source>
</evidence>
<dbReference type="GO" id="GO:0016020">
    <property type="term" value="C:membrane"/>
    <property type="evidence" value="ECO:0007669"/>
    <property type="project" value="UniProtKB-SubCell"/>
</dbReference>
<protein>
    <submittedName>
        <fullName evidence="7">Serpentine Receptor, class E (Epsilon)</fullName>
    </submittedName>
</protein>
<feature type="transmembrane region" description="Helical" evidence="6">
    <location>
        <begin position="195"/>
        <end position="217"/>
    </location>
</feature>
<dbReference type="PANTHER" id="PTHR23128:SF144">
    <property type="entry name" value="SERPENTINE RECEPTOR, CLASS E (EPSILON)-RELATED"/>
    <property type="match status" value="1"/>
</dbReference>
<sequence length="360" mass="42425">MIVAYQNYSKLLWLPVYSLNDKHHNSIGFQITAISQFLIYCISAYVIIRTCQISVRIKIFHENMVILLCWFLLQWFEAIIAKAWIMLYQTGTIGIGKYPDRAYFAWWTEDREKMVLVDDLKDIMDLYVASCFMWHYIYSVIFAPVVVIVERGIATWYIQDYENVRRRHIPILLIIVTNLITIPYAHFIINNRIPFLIAYAQCVLNAGFVFFGYSISWKVHARWRKQMDEPQTDGEQYSLAKKFQIEENIRFIVLIRKMVLVIVIYLSLSLTMLICLVFELIQGYDWIFVHLLDNVILSAALVISIALLFCSPSWRDAFIGGIPIIRRFRKPPVSLRKFSQKVSQVPETELYFIQLKNAWV</sequence>
<dbReference type="KEGG" id="cel:CELE_Y57A10B.4"/>
<dbReference type="HOGENOM" id="CLU_063305_1_0_1"/>
<evidence type="ECO:0000256" key="5">
    <source>
        <dbReference type="ARBA" id="ARBA00023136"/>
    </source>
</evidence>
<evidence type="ECO:0000256" key="3">
    <source>
        <dbReference type="ARBA" id="ARBA00022692"/>
    </source>
</evidence>
<dbReference type="FunCoup" id="Q9XWH7">
    <property type="interactions" value="7"/>
</dbReference>
<dbReference type="InterPro" id="IPR004151">
    <property type="entry name" value="7TM_GPCR_serpentine_rcpt_Sre"/>
</dbReference>
<dbReference type="eggNOG" id="ENOG502TFKR">
    <property type="taxonomic scope" value="Eukaryota"/>
</dbReference>
<dbReference type="OMA" id="KIFHENM"/>
<name>Q9XWH7_CAEEL</name>
<dbReference type="Proteomes" id="UP000001940">
    <property type="component" value="Chromosome II"/>
</dbReference>
<organism evidence="7 8">
    <name type="scientific">Caenorhabditis elegans</name>
    <dbReference type="NCBI Taxonomy" id="6239"/>
    <lineage>
        <taxon>Eukaryota</taxon>
        <taxon>Metazoa</taxon>
        <taxon>Ecdysozoa</taxon>
        <taxon>Nematoda</taxon>
        <taxon>Chromadorea</taxon>
        <taxon>Rhabditida</taxon>
        <taxon>Rhabditina</taxon>
        <taxon>Rhabditomorpha</taxon>
        <taxon>Rhabditoidea</taxon>
        <taxon>Rhabditidae</taxon>
        <taxon>Peloderinae</taxon>
        <taxon>Caenorhabditis</taxon>
    </lineage>
</organism>
<feature type="transmembrane region" description="Helical" evidence="6">
    <location>
        <begin position="169"/>
        <end position="189"/>
    </location>
</feature>
<dbReference type="PANTHER" id="PTHR23128">
    <property type="entry name" value="SERPENTINE RECEPTOR, CLASS E (EPSILON)-RELATED"/>
    <property type="match status" value="1"/>
</dbReference>
<reference evidence="7 8" key="1">
    <citation type="journal article" date="1998" name="Science">
        <title>Genome sequence of the nematode C. elegans: a platform for investigating biology.</title>
        <authorList>
            <consortium name="The C. elegans sequencing consortium"/>
            <person name="Sulson J.E."/>
            <person name="Waterston R."/>
        </authorList>
    </citation>
    <scope>NUCLEOTIDE SEQUENCE [LARGE SCALE GENOMIC DNA]</scope>
    <source>
        <strain evidence="7 8">Bristol N2</strain>
    </source>
</reference>
<evidence type="ECO:0000313" key="8">
    <source>
        <dbReference type="Proteomes" id="UP000001940"/>
    </source>
</evidence>
<proteinExistence type="inferred from homology"/>
<evidence type="ECO:0000256" key="1">
    <source>
        <dbReference type="ARBA" id="ARBA00004141"/>
    </source>
</evidence>
<dbReference type="WormBase" id="Y57A10B.4">
    <property type="protein sequence ID" value="CE37942"/>
    <property type="gene ID" value="WBGene00013276"/>
    <property type="gene designation" value="sre-42"/>
</dbReference>
<feature type="transmembrane region" description="Helical" evidence="6">
    <location>
        <begin position="27"/>
        <end position="48"/>
    </location>
</feature>
<keyword evidence="4 6" id="KW-1133">Transmembrane helix</keyword>
<dbReference type="GeneID" id="190344"/>
<dbReference type="PaxDb" id="6239-Y57A10B.4"/>
<feature type="transmembrane region" description="Helical" evidence="6">
    <location>
        <begin position="287"/>
        <end position="309"/>
    </location>
</feature>
<dbReference type="AlphaFoldDB" id="Q9XWH7"/>
<evidence type="ECO:0000313" key="7">
    <source>
        <dbReference type="EMBL" id="CAA21691.2"/>
    </source>
</evidence>
<dbReference type="PIR" id="T27195">
    <property type="entry name" value="T27195"/>
</dbReference>
<feature type="transmembrane region" description="Helical" evidence="6">
    <location>
        <begin position="126"/>
        <end position="149"/>
    </location>
</feature>
<evidence type="ECO:0000256" key="6">
    <source>
        <dbReference type="SAM" id="Phobius"/>
    </source>
</evidence>
<dbReference type="RefSeq" id="NP_496627.2">
    <property type="nucleotide sequence ID" value="NM_064226.5"/>
</dbReference>
<comment type="subcellular location">
    <subcellularLocation>
        <location evidence="1">Membrane</location>
        <topology evidence="1">Multi-pass membrane protein</topology>
    </subcellularLocation>
</comment>
<accession>Q9XWH7</accession>
<keyword evidence="5 6" id="KW-0472">Membrane</keyword>
<evidence type="ECO:0000313" key="9">
    <source>
        <dbReference type="WormBase" id="Y57A10B.4"/>
    </source>
</evidence>
<feature type="transmembrane region" description="Helical" evidence="6">
    <location>
        <begin position="60"/>
        <end position="81"/>
    </location>
</feature>
<keyword evidence="8" id="KW-1185">Reference proteome</keyword>
<feature type="transmembrane region" description="Helical" evidence="6">
    <location>
        <begin position="258"/>
        <end position="281"/>
    </location>
</feature>
<evidence type="ECO:0000256" key="2">
    <source>
        <dbReference type="ARBA" id="ARBA00006803"/>
    </source>
</evidence>
<dbReference type="InParanoid" id="Q9XWH7"/>
<comment type="similarity">
    <text evidence="2">Belongs to the nematode receptor-like protein sre family.</text>
</comment>
<dbReference type="UCSC" id="Y57A10B.4">
    <property type="organism name" value="c. elegans"/>
</dbReference>
<dbReference type="GO" id="GO:0007606">
    <property type="term" value="P:sensory perception of chemical stimulus"/>
    <property type="evidence" value="ECO:0007669"/>
    <property type="project" value="InterPro"/>
</dbReference>
<dbReference type="Pfam" id="PF03125">
    <property type="entry name" value="Sre"/>
    <property type="match status" value="1"/>
</dbReference>
<dbReference type="PhylomeDB" id="Q9XWH7"/>
<dbReference type="Bgee" id="WBGene00013276">
    <property type="expression patterns" value="Expressed in larva"/>
</dbReference>
<gene>
    <name evidence="7 9" type="primary">sre-42</name>
    <name evidence="7" type="ORF">CELE_Y57A10B.4</name>
    <name evidence="9" type="ORF">Y57A10B.4</name>
</gene>
<dbReference type="EMBL" id="BX284602">
    <property type="protein sequence ID" value="CAA21691.2"/>
    <property type="molecule type" value="Genomic_DNA"/>
</dbReference>
<dbReference type="AGR" id="WB:WBGene00013276"/>